<dbReference type="EMBL" id="FOYS01000001">
    <property type="protein sequence ID" value="SFR36772.1"/>
    <property type="molecule type" value="Genomic_DNA"/>
</dbReference>
<accession>A0A1I6G3L9</accession>
<dbReference type="Pfam" id="PF01882">
    <property type="entry name" value="DUF58"/>
    <property type="match status" value="1"/>
</dbReference>
<dbReference type="OrthoDB" id="31512at2157"/>
<dbReference type="InterPro" id="IPR002881">
    <property type="entry name" value="DUF58"/>
</dbReference>
<evidence type="ECO:0000259" key="1">
    <source>
        <dbReference type="Pfam" id="PF01882"/>
    </source>
</evidence>
<evidence type="ECO:0000313" key="3">
    <source>
        <dbReference type="Proteomes" id="UP000243250"/>
    </source>
</evidence>
<dbReference type="RefSeq" id="WP_089876969.1">
    <property type="nucleotide sequence ID" value="NZ_FOYS01000001.1"/>
</dbReference>
<gene>
    <name evidence="2" type="ORF">SAMN04488124_0816</name>
</gene>
<sequence length="423" mass="46022">MTPFDTNRWTGIEGAALLAGAAGVLFQQPPLLLVAGLGVAFTAYAWFTDAPEPTLTVTRELSETAPDTGTDVHVTVTVRNVGDGALTDLRLIDGVPPALEVTDGSARLGTALRPGKSATFSYTVEAVRGEHTWDPLRAVVRSPSAETERSAERSPETATVLRCAPSLDATADLPLRGLTTQYTGRVATNVAGDGLEFYSTREYRRGDPLNRIDWNRRARTGKMATLEFREERAATVVLLVDARTESYVAPEEGEQNAVERGVDAATRAFSSLLDSGDRVGVAALSPHECWLSPGTGSDHRVRARRLFATNSALAPTPTDEAYFPIVAIRRLRRRLPADAQVLFFSPLADDFAVTAARRLDAYGHLVTVVSPDATVDDTPGHRLSRVERENRLARLRRAGVRVVDWGERPLATELARAGRRWSR</sequence>
<dbReference type="Proteomes" id="UP000243250">
    <property type="component" value="Unassembled WGS sequence"/>
</dbReference>
<protein>
    <submittedName>
        <fullName evidence="2">Conserved repeat domain-containing protein</fullName>
    </submittedName>
</protein>
<name>A0A1I6G3L9_9EURY</name>
<feature type="domain" description="DUF58" evidence="1">
    <location>
        <begin position="200"/>
        <end position="366"/>
    </location>
</feature>
<proteinExistence type="predicted"/>
<reference evidence="3" key="1">
    <citation type="submission" date="2016-10" db="EMBL/GenBank/DDBJ databases">
        <authorList>
            <person name="Varghese N."/>
            <person name="Submissions S."/>
        </authorList>
    </citation>
    <scope>NUCLEOTIDE SEQUENCE [LARGE SCALE GENOMIC DNA]</scope>
    <source>
        <strain evidence="3">CGMCC 1.8711</strain>
    </source>
</reference>
<dbReference type="STRING" id="555875.SAMN04488124_0816"/>
<dbReference type="AlphaFoldDB" id="A0A1I6G3L9"/>
<dbReference type="PANTHER" id="PTHR33608:SF6">
    <property type="entry name" value="BLL2464 PROTEIN"/>
    <property type="match status" value="1"/>
</dbReference>
<keyword evidence="3" id="KW-1185">Reference proteome</keyword>
<dbReference type="PANTHER" id="PTHR33608">
    <property type="entry name" value="BLL2464 PROTEIN"/>
    <property type="match status" value="1"/>
</dbReference>
<dbReference type="Gene3D" id="2.60.40.10">
    <property type="entry name" value="Immunoglobulins"/>
    <property type="match status" value="1"/>
</dbReference>
<evidence type="ECO:0000313" key="2">
    <source>
        <dbReference type="EMBL" id="SFR36772.1"/>
    </source>
</evidence>
<organism evidence="2 3">
    <name type="scientific">Halogeometricum limi</name>
    <dbReference type="NCBI Taxonomy" id="555875"/>
    <lineage>
        <taxon>Archaea</taxon>
        <taxon>Methanobacteriati</taxon>
        <taxon>Methanobacteriota</taxon>
        <taxon>Stenosarchaea group</taxon>
        <taxon>Halobacteria</taxon>
        <taxon>Halobacteriales</taxon>
        <taxon>Haloferacaceae</taxon>
        <taxon>Halogeometricum</taxon>
    </lineage>
</organism>
<dbReference type="InterPro" id="IPR013783">
    <property type="entry name" value="Ig-like_fold"/>
</dbReference>